<sequence>MGNNKSSHASTSHESHHQNKHQRHEDGPNALVKQIFLVLSDGGDTISLPQLKFKFGDLALPLFKYLSDDDESLTPMTVSQFGKHCQGLIGTSTDIYVKIIQPVEELLKVCFDCAGVPQPKEDDKFLNTLMEDMTSDGSSYDKIVYWKNANCPGLCSSIREKVFDVFYDRRHVNNEYKSDILSPAQMYILQAMLPRTIYFPQTRSESFFRCNNHFLSLNFQDSKESTDCPWTLLYSSEHQGISMNRFEATTFHYKGPTVVIFRKTDHSVFVIANDEEWRHSTKKFGGNNCLLVQILPQFKRVDGNEMIYCNFKLRSSVFGIMFGRHFSVNDDMSDVNTLEVWGCGDDNILLEQQKQKLRIKRAAEQKGTVPLPGNWDENPDKNILEMAGYEFSTERRDDRPPDER</sequence>
<proteinExistence type="predicted"/>
<reference evidence="2" key="1">
    <citation type="submission" date="2022-11" db="UniProtKB">
        <authorList>
            <consortium name="WormBaseParasite"/>
        </authorList>
    </citation>
    <scope>IDENTIFICATION</scope>
</reference>
<accession>A0AC35G546</accession>
<dbReference type="Proteomes" id="UP000887580">
    <property type="component" value="Unplaced"/>
</dbReference>
<dbReference type="WBParaSite" id="PS1159_v2.g24119.t1">
    <property type="protein sequence ID" value="PS1159_v2.g24119.t1"/>
    <property type="gene ID" value="PS1159_v2.g24119"/>
</dbReference>
<protein>
    <submittedName>
        <fullName evidence="2">TLDc domain-containing protein</fullName>
    </submittedName>
</protein>
<evidence type="ECO:0000313" key="1">
    <source>
        <dbReference type="Proteomes" id="UP000887580"/>
    </source>
</evidence>
<organism evidence="1 2">
    <name type="scientific">Panagrolaimus sp. PS1159</name>
    <dbReference type="NCBI Taxonomy" id="55785"/>
    <lineage>
        <taxon>Eukaryota</taxon>
        <taxon>Metazoa</taxon>
        <taxon>Ecdysozoa</taxon>
        <taxon>Nematoda</taxon>
        <taxon>Chromadorea</taxon>
        <taxon>Rhabditida</taxon>
        <taxon>Tylenchina</taxon>
        <taxon>Panagrolaimomorpha</taxon>
        <taxon>Panagrolaimoidea</taxon>
        <taxon>Panagrolaimidae</taxon>
        <taxon>Panagrolaimus</taxon>
    </lineage>
</organism>
<evidence type="ECO:0000313" key="2">
    <source>
        <dbReference type="WBParaSite" id="PS1159_v2.g24119.t1"/>
    </source>
</evidence>
<name>A0AC35G546_9BILA</name>